<dbReference type="InterPro" id="IPR012373">
    <property type="entry name" value="Ferrdict_sens_TM"/>
</dbReference>
<evidence type="ECO:0000313" key="4">
    <source>
        <dbReference type="EMBL" id="OZY85602.1"/>
    </source>
</evidence>
<evidence type="ECO:0008006" key="6">
    <source>
        <dbReference type="Google" id="ProtNLM"/>
    </source>
</evidence>
<dbReference type="Gene3D" id="2.60.120.1440">
    <property type="match status" value="1"/>
</dbReference>
<evidence type="ECO:0000256" key="1">
    <source>
        <dbReference type="SAM" id="Phobius"/>
    </source>
</evidence>
<accession>A0A266Q6Y6</accession>
<feature type="domain" description="FecR N-terminal" evidence="3">
    <location>
        <begin position="17"/>
        <end position="58"/>
    </location>
</feature>
<dbReference type="Pfam" id="PF04773">
    <property type="entry name" value="FecR"/>
    <property type="match status" value="1"/>
</dbReference>
<reference evidence="5" key="1">
    <citation type="submission" date="2017-05" db="EMBL/GenBank/DDBJ databases">
        <authorList>
            <person name="Barney B.M."/>
        </authorList>
    </citation>
    <scope>NUCLEOTIDE SEQUENCE [LARGE SCALE GENOMIC DNA]</scope>
    <source>
        <strain evidence="5">PSBB022</strain>
    </source>
</reference>
<feature type="domain" description="FecR protein" evidence="2">
    <location>
        <begin position="124"/>
        <end position="212"/>
    </location>
</feature>
<feature type="transmembrane region" description="Helical" evidence="1">
    <location>
        <begin position="92"/>
        <end position="111"/>
    </location>
</feature>
<gene>
    <name evidence="4" type="ORF">CBP51_00685</name>
</gene>
<evidence type="ECO:0000259" key="3">
    <source>
        <dbReference type="Pfam" id="PF16220"/>
    </source>
</evidence>
<organism evidence="4 5">
    <name type="scientific">Cellvibrio mixtus</name>
    <dbReference type="NCBI Taxonomy" id="39650"/>
    <lineage>
        <taxon>Bacteria</taxon>
        <taxon>Pseudomonadati</taxon>
        <taxon>Pseudomonadota</taxon>
        <taxon>Gammaproteobacteria</taxon>
        <taxon>Cellvibrionales</taxon>
        <taxon>Cellvibrionaceae</taxon>
        <taxon>Cellvibrio</taxon>
    </lineage>
</organism>
<dbReference type="RefSeq" id="WP_094983473.1">
    <property type="nucleotide sequence ID" value="NZ_NHNI01000001.1"/>
</dbReference>
<keyword evidence="5" id="KW-1185">Reference proteome</keyword>
<evidence type="ECO:0000259" key="2">
    <source>
        <dbReference type="Pfam" id="PF04773"/>
    </source>
</evidence>
<dbReference type="Pfam" id="PF16220">
    <property type="entry name" value="DUF4880"/>
    <property type="match status" value="1"/>
</dbReference>
<dbReference type="PIRSF" id="PIRSF018266">
    <property type="entry name" value="FecR"/>
    <property type="match status" value="1"/>
</dbReference>
<comment type="caution">
    <text evidence="4">The sequence shown here is derived from an EMBL/GenBank/DDBJ whole genome shotgun (WGS) entry which is preliminary data.</text>
</comment>
<dbReference type="InterPro" id="IPR006860">
    <property type="entry name" value="FecR"/>
</dbReference>
<keyword evidence="1" id="KW-0472">Membrane</keyword>
<dbReference type="Proteomes" id="UP000216101">
    <property type="component" value="Unassembled WGS sequence"/>
</dbReference>
<protein>
    <recommendedName>
        <fullName evidence="6">Histidine kinase</fullName>
    </recommendedName>
</protein>
<keyword evidence="1" id="KW-1133">Transmembrane helix</keyword>
<dbReference type="AlphaFoldDB" id="A0A266Q6Y6"/>
<dbReference type="PANTHER" id="PTHR30273">
    <property type="entry name" value="PERIPLASMIC SIGNAL SENSOR AND SIGMA FACTOR ACTIVATOR FECR-RELATED"/>
    <property type="match status" value="1"/>
</dbReference>
<dbReference type="EMBL" id="NHNI01000001">
    <property type="protein sequence ID" value="OZY85602.1"/>
    <property type="molecule type" value="Genomic_DNA"/>
</dbReference>
<evidence type="ECO:0000313" key="5">
    <source>
        <dbReference type="Proteomes" id="UP000216101"/>
    </source>
</evidence>
<dbReference type="PANTHER" id="PTHR30273:SF2">
    <property type="entry name" value="PROTEIN FECR"/>
    <property type="match status" value="1"/>
</dbReference>
<dbReference type="GO" id="GO:0016989">
    <property type="term" value="F:sigma factor antagonist activity"/>
    <property type="evidence" value="ECO:0007669"/>
    <property type="project" value="TreeGrafter"/>
</dbReference>
<sequence length="332" mass="36426">MSSPVQNTSLPQAVITQAIAWRVRLEAGGNTSELEQAACQQWRNSDPLHALAWERLAQIETPFAQVASKAPGLAQATLRNADTERSRMSRRAALCALTGSTLGVFLLGWGINDTGVIQRLSADFATAVGERQQYRLADNSQLFLNTDSASSVNFNGSERRLSLARGELSVAVAADTRPFMVEAAQGLITSFGARLLVRQEVGSSLVQAIDGSLLVQPARAAEPLLMTAGQVVRLSTRNITPVDSHMFDYSAWIDGVFAVRNMPLKHLLAELGRYRRGVLRCAPDLENFQVSGVYQLRDTDLILRTLALATNADVRYFTRWWAEIVPQKVAWS</sequence>
<keyword evidence="1" id="KW-0812">Transmembrane</keyword>
<proteinExistence type="predicted"/>
<name>A0A266Q6Y6_9GAMM</name>
<dbReference type="InterPro" id="IPR032623">
    <property type="entry name" value="FecR_N"/>
</dbReference>